<dbReference type="PANTHER" id="PTHR34853:SF1">
    <property type="entry name" value="LIPASE 5"/>
    <property type="match status" value="1"/>
</dbReference>
<protein>
    <recommendedName>
        <fullName evidence="4">Lipase</fullName>
    </recommendedName>
</protein>
<organism evidence="2 3">
    <name type="scientific">Gordonia jacobaea</name>
    <dbReference type="NCBI Taxonomy" id="122202"/>
    <lineage>
        <taxon>Bacteria</taxon>
        <taxon>Bacillati</taxon>
        <taxon>Actinomycetota</taxon>
        <taxon>Actinomycetes</taxon>
        <taxon>Mycobacteriales</taxon>
        <taxon>Gordoniaceae</taxon>
        <taxon>Gordonia</taxon>
    </lineage>
</organism>
<dbReference type="SUPFAM" id="SSF53474">
    <property type="entry name" value="alpha/beta-Hydrolases"/>
    <property type="match status" value="1"/>
</dbReference>
<dbReference type="EMBL" id="LDTZ01000028">
    <property type="protein sequence ID" value="KNA89306.1"/>
    <property type="molecule type" value="Genomic_DNA"/>
</dbReference>
<feature type="signal peptide" evidence="1">
    <location>
        <begin position="1"/>
        <end position="18"/>
    </location>
</feature>
<dbReference type="Gene3D" id="1.10.260.130">
    <property type="match status" value="1"/>
</dbReference>
<dbReference type="InterPro" id="IPR005152">
    <property type="entry name" value="Lipase_secreted"/>
</dbReference>
<dbReference type="Pfam" id="PF03583">
    <property type="entry name" value="LIP"/>
    <property type="match status" value="1"/>
</dbReference>
<name>A0ABR5I7C0_9ACTN</name>
<feature type="chain" id="PRO_5045249104" description="Lipase" evidence="1">
    <location>
        <begin position="19"/>
        <end position="387"/>
    </location>
</feature>
<sequence>MAGILPAILLLTAGTAGASPAPDPRNDPFYRQPTSFAGHTPGQILKSRPIEVGLAGVPLPFTAYQIQYVSTDTSGVRQAAIATLLKPLTASGSPKLVSYQPAIDSLSSRCDPSYQLRSGTSLEVPQIAGLLNQGWTVVVPDFLGPDHQWGVGHVEGQSTLDGIRAAENFAPAKLEARKTPVALTGYSGGARGTEIAYELAPAYAPELNIVGAAAGGLGVDMERISRNANGGLFSGVVFAGLFGLDRAYPSMKMDSILTEKGKELRRTLSGMCVFEYTAAYAFKRVQSYTVGGIDPLTVPAVRTALAENKPGAFGTPKAPGYFYNASADELVIPADVDKLAARYCAKGVVVQSVTQPGDHVSMLATGYPGAVDWIADRFADKPAPSTC</sequence>
<gene>
    <name evidence="2" type="ORF">ABW18_21800</name>
</gene>
<evidence type="ECO:0008006" key="4">
    <source>
        <dbReference type="Google" id="ProtNLM"/>
    </source>
</evidence>
<keyword evidence="3" id="KW-1185">Reference proteome</keyword>
<dbReference type="Gene3D" id="3.40.50.1820">
    <property type="entry name" value="alpha/beta hydrolase"/>
    <property type="match status" value="1"/>
</dbReference>
<proteinExistence type="predicted"/>
<dbReference type="Proteomes" id="UP000037247">
    <property type="component" value="Unassembled WGS sequence"/>
</dbReference>
<keyword evidence="1" id="KW-0732">Signal</keyword>
<evidence type="ECO:0000313" key="2">
    <source>
        <dbReference type="EMBL" id="KNA89306.1"/>
    </source>
</evidence>
<reference evidence="2 3" key="1">
    <citation type="submission" date="2015-05" db="EMBL/GenBank/DDBJ databases">
        <title>Draft genome sequence of the bacterium Gordonia jacobaea a new member of the Gordonia genus.</title>
        <authorList>
            <person name="Jimenez-Galisteo G."/>
            <person name="Dominguez A."/>
            <person name="Munoz E."/>
            <person name="Vinas M."/>
        </authorList>
    </citation>
    <scope>NUCLEOTIDE SEQUENCE [LARGE SCALE GENOMIC DNA]</scope>
    <source>
        <strain evidence="3">mv1</strain>
    </source>
</reference>
<dbReference type="PIRSF" id="PIRSF029171">
    <property type="entry name" value="Esterase_LipA"/>
    <property type="match status" value="1"/>
</dbReference>
<evidence type="ECO:0000256" key="1">
    <source>
        <dbReference type="SAM" id="SignalP"/>
    </source>
</evidence>
<comment type="caution">
    <text evidence="2">The sequence shown here is derived from an EMBL/GenBank/DDBJ whole genome shotgun (WGS) entry which is preliminary data.</text>
</comment>
<dbReference type="InterPro" id="IPR029058">
    <property type="entry name" value="AB_hydrolase_fold"/>
</dbReference>
<dbReference type="PANTHER" id="PTHR34853">
    <property type="match status" value="1"/>
</dbReference>
<evidence type="ECO:0000313" key="3">
    <source>
        <dbReference type="Proteomes" id="UP000037247"/>
    </source>
</evidence>
<accession>A0ABR5I7C0</accession>